<protein>
    <submittedName>
        <fullName evidence="1">Uncharacterized protein</fullName>
    </submittedName>
</protein>
<accession>A0A6J5MHH1</accession>
<reference evidence="1" key="1">
    <citation type="submission" date="2020-04" db="EMBL/GenBank/DDBJ databases">
        <authorList>
            <person name="Chiriac C."/>
            <person name="Salcher M."/>
            <person name="Ghai R."/>
            <person name="Kavagutti S V."/>
        </authorList>
    </citation>
    <scope>NUCLEOTIDE SEQUENCE</scope>
</reference>
<gene>
    <name evidence="1" type="ORF">UFOVP450_78</name>
</gene>
<proteinExistence type="predicted"/>
<evidence type="ECO:0000313" key="1">
    <source>
        <dbReference type="EMBL" id="CAB4143149.1"/>
    </source>
</evidence>
<organism evidence="1">
    <name type="scientific">uncultured Caudovirales phage</name>
    <dbReference type="NCBI Taxonomy" id="2100421"/>
    <lineage>
        <taxon>Viruses</taxon>
        <taxon>Duplodnaviria</taxon>
        <taxon>Heunggongvirae</taxon>
        <taxon>Uroviricota</taxon>
        <taxon>Caudoviricetes</taxon>
        <taxon>Peduoviridae</taxon>
        <taxon>Maltschvirus</taxon>
        <taxon>Maltschvirus maltsch</taxon>
    </lineage>
</organism>
<name>A0A6J5MHH1_9CAUD</name>
<dbReference type="EMBL" id="LR796421">
    <property type="protein sequence ID" value="CAB4143149.1"/>
    <property type="molecule type" value="Genomic_DNA"/>
</dbReference>
<sequence>MALRREKYSVVYAGEDTTSTWTYDLTKFKNGPIKVEIAYHNAPPERKKKKTK</sequence>